<sequence length="141" mass="15616">MTVSSTVARTASQIASMLGERRMRLVAVLNKHVTNRIVLLWAGRVPGMAVIEHDGRRSGRRYRTPVMALASGRDFWVVLNYGAGSDWVANVLAAQVASIRHRGRRWQIGDVRVLLESRSGAPLPDSLDDDRKVLCAVVRDV</sequence>
<gene>
    <name evidence="1" type="ORF">P9A14_11575</name>
</gene>
<dbReference type="Gene3D" id="2.30.110.10">
    <property type="entry name" value="Electron Transport, Fmn-binding Protein, Chain A"/>
    <property type="match status" value="1"/>
</dbReference>
<dbReference type="NCBIfam" id="TIGR00026">
    <property type="entry name" value="hi_GC_TIGR00026"/>
    <property type="match status" value="1"/>
</dbReference>
<dbReference type="Pfam" id="PF04075">
    <property type="entry name" value="F420H2_quin_red"/>
    <property type="match status" value="1"/>
</dbReference>
<evidence type="ECO:0000313" key="1">
    <source>
        <dbReference type="EMBL" id="WFP27065.1"/>
    </source>
</evidence>
<dbReference type="InterPro" id="IPR012349">
    <property type="entry name" value="Split_barrel_FMN-bd"/>
</dbReference>
<dbReference type="RefSeq" id="WP_165630099.1">
    <property type="nucleotide sequence ID" value="NZ_CP121270.1"/>
</dbReference>
<protein>
    <submittedName>
        <fullName evidence="1">Nitroreductase family deazaflavin-dependent oxidoreductase</fullName>
    </submittedName>
</protein>
<name>A0AAX3TD22_9ACTN</name>
<dbReference type="AlphaFoldDB" id="A0AAX3TD22"/>
<evidence type="ECO:0000313" key="2">
    <source>
        <dbReference type="Proteomes" id="UP001213504"/>
    </source>
</evidence>
<accession>A0AAX3TD22</accession>
<dbReference type="Proteomes" id="UP001213504">
    <property type="component" value="Chromosome"/>
</dbReference>
<reference evidence="1" key="1">
    <citation type="submission" date="2023-04" db="EMBL/GenBank/DDBJ databases">
        <title>Complete genome sequence of a phthalic acid esters degrading bacterial strain.</title>
        <authorList>
            <person name="Weng L."/>
            <person name="Jia Y."/>
            <person name="Ren L."/>
        </authorList>
    </citation>
    <scope>NUCLEOTIDE SEQUENCE</scope>
    <source>
        <strain evidence="1">RL-LY01</strain>
    </source>
</reference>
<dbReference type="GO" id="GO:0016491">
    <property type="term" value="F:oxidoreductase activity"/>
    <property type="evidence" value="ECO:0007669"/>
    <property type="project" value="InterPro"/>
</dbReference>
<dbReference type="EMBL" id="CP121270">
    <property type="protein sequence ID" value="WFP27065.1"/>
    <property type="molecule type" value="Genomic_DNA"/>
</dbReference>
<proteinExistence type="predicted"/>
<dbReference type="InterPro" id="IPR004378">
    <property type="entry name" value="F420H2_quin_Rdtase"/>
</dbReference>
<organism evidence="1 2">
    <name type="scientific">Gordonia hongkongensis</name>
    <dbReference type="NCBI Taxonomy" id="1701090"/>
    <lineage>
        <taxon>Bacteria</taxon>
        <taxon>Bacillati</taxon>
        <taxon>Actinomycetota</taxon>
        <taxon>Actinomycetes</taxon>
        <taxon>Mycobacteriales</taxon>
        <taxon>Gordoniaceae</taxon>
        <taxon>Gordonia</taxon>
    </lineage>
</organism>